<evidence type="ECO:0000256" key="7">
    <source>
        <dbReference type="ARBA" id="ARBA00022679"/>
    </source>
</evidence>
<comment type="pathway">
    <text evidence="1 10">Nucleoside biosynthesis; alpha-ribazole biosynthesis; alpha-ribazole from 5,6-dimethylbenzimidazole: step 1/2.</text>
</comment>
<evidence type="ECO:0000313" key="11">
    <source>
        <dbReference type="EMBL" id="EOA56784.1"/>
    </source>
</evidence>
<keyword evidence="12" id="KW-1185">Reference proteome</keyword>
<dbReference type="HAMAP" id="MF_00230">
    <property type="entry name" value="CobT"/>
    <property type="match status" value="1"/>
</dbReference>
<dbReference type="RefSeq" id="WP_005937821.1">
    <property type="nucleotide sequence ID" value="NZ_KB890397.1"/>
</dbReference>
<keyword evidence="6 10" id="KW-0328">Glycosyltransferase</keyword>
<dbReference type="PATRIC" id="fig|1121098.3.peg.987"/>
<comment type="catalytic activity">
    <reaction evidence="9 10">
        <text>5,6-dimethylbenzimidazole + nicotinate beta-D-ribonucleotide = alpha-ribazole 5'-phosphate + nicotinate + H(+)</text>
        <dbReference type="Rhea" id="RHEA:11196"/>
        <dbReference type="ChEBI" id="CHEBI:15378"/>
        <dbReference type="ChEBI" id="CHEBI:15890"/>
        <dbReference type="ChEBI" id="CHEBI:32544"/>
        <dbReference type="ChEBI" id="CHEBI:57502"/>
        <dbReference type="ChEBI" id="CHEBI:57918"/>
        <dbReference type="EC" id="2.4.2.21"/>
    </reaction>
</comment>
<evidence type="ECO:0000256" key="9">
    <source>
        <dbReference type="ARBA" id="ARBA00047340"/>
    </source>
</evidence>
<evidence type="ECO:0000256" key="8">
    <source>
        <dbReference type="ARBA" id="ARBA00030686"/>
    </source>
</evidence>
<dbReference type="Gene3D" id="1.10.1610.10">
    <property type="match status" value="1"/>
</dbReference>
<accession>U6RJJ1</accession>
<dbReference type="EMBL" id="AQHY01000010">
    <property type="protein sequence ID" value="EOA56784.1"/>
    <property type="molecule type" value="Genomic_DNA"/>
</dbReference>
<evidence type="ECO:0000313" key="12">
    <source>
        <dbReference type="Proteomes" id="UP000017831"/>
    </source>
</evidence>
<evidence type="ECO:0000256" key="4">
    <source>
        <dbReference type="ARBA" id="ARBA00015486"/>
    </source>
</evidence>
<dbReference type="Proteomes" id="UP000017831">
    <property type="component" value="Unassembled WGS sequence"/>
</dbReference>
<dbReference type="InterPro" id="IPR003200">
    <property type="entry name" value="Nict_dMeBzImd_PRibTrfase"/>
</dbReference>
<dbReference type="GO" id="GO:0008939">
    <property type="term" value="F:nicotinate-nucleotide-dimethylbenzimidazole phosphoribosyltransferase activity"/>
    <property type="evidence" value="ECO:0007669"/>
    <property type="project" value="UniProtKB-UniRule"/>
</dbReference>
<comment type="caution">
    <text evidence="11">The sequence shown here is derived from an EMBL/GenBank/DDBJ whole genome shotgun (WGS) entry which is preliminary data.</text>
</comment>
<dbReference type="InterPro" id="IPR023195">
    <property type="entry name" value="Nict_dMeBzImd_PRibTrfase_N"/>
</dbReference>
<comment type="similarity">
    <text evidence="2 10">Belongs to the CobT family.</text>
</comment>
<dbReference type="Gene3D" id="3.40.50.10210">
    <property type="match status" value="1"/>
</dbReference>
<gene>
    <name evidence="10" type="primary">cobT</name>
    <name evidence="11" type="ORF">HMPREF1534_00974</name>
</gene>
<dbReference type="CDD" id="cd02439">
    <property type="entry name" value="DMB-PRT_CobT"/>
    <property type="match status" value="1"/>
</dbReference>
<proteinExistence type="inferred from homology"/>
<sequence>MKTFHIELPDLQIREALIDKINNLTKPKGSLGVLEELALQIGLIQQTLSPTLRHPHNILFAADHGIVEEGVSKSPKEITWQQLSNFLHGGAGVNFLCRQHGFKLVLVDAGVDYDLPYEKGIINCSVGRGTRSFLHAPAMSHEEMELCLERGAQMVDKAYADGCNVISFGEMGIGNTSPSSVWMHLFTGISLEQCVGAGSGLDSEGIRHKYNILKQAVDNYQGDGSARDKIAWFGGYEMVMAIGGMLRAAELKMLILVDGFIMTNCILAASRLHPEVLSYAIFGHQGDEAGHKLVLEALHARPLLNLGLRLGEGTGAVCAYPIIVSAVTMMNEMDNFAHAAITKYF</sequence>
<dbReference type="PANTHER" id="PTHR43463">
    <property type="entry name" value="NICOTINATE-NUCLEOTIDE--DIMETHYLBENZIMIDAZOLE PHOSPHORIBOSYLTRANSFERASE"/>
    <property type="match status" value="1"/>
</dbReference>
<dbReference type="OrthoDB" id="9781491at2"/>
<dbReference type="AlphaFoldDB" id="U6RJJ1"/>
<dbReference type="Pfam" id="PF02277">
    <property type="entry name" value="DBI_PRT"/>
    <property type="match status" value="1"/>
</dbReference>
<evidence type="ECO:0000256" key="2">
    <source>
        <dbReference type="ARBA" id="ARBA00007110"/>
    </source>
</evidence>
<dbReference type="NCBIfam" id="TIGR03160">
    <property type="entry name" value="cobT_DBIPRT"/>
    <property type="match status" value="1"/>
</dbReference>
<dbReference type="NCBIfam" id="NF000996">
    <property type="entry name" value="PRK00105.1"/>
    <property type="match status" value="1"/>
</dbReference>
<dbReference type="HOGENOM" id="CLU_002982_0_0_10"/>
<dbReference type="SUPFAM" id="SSF52733">
    <property type="entry name" value="Nicotinate mononucleotide:5,6-dimethylbenzimidazole phosphoribosyltransferase (CobT)"/>
    <property type="match status" value="1"/>
</dbReference>
<evidence type="ECO:0000256" key="5">
    <source>
        <dbReference type="ARBA" id="ARBA00022573"/>
    </source>
</evidence>
<dbReference type="InterPro" id="IPR017846">
    <property type="entry name" value="Nict_dMeBzImd_PRibTrfase_bact"/>
</dbReference>
<keyword evidence="7 10" id="KW-0808">Transferase</keyword>
<evidence type="ECO:0000256" key="1">
    <source>
        <dbReference type="ARBA" id="ARBA00005049"/>
    </source>
</evidence>
<evidence type="ECO:0000256" key="6">
    <source>
        <dbReference type="ARBA" id="ARBA00022676"/>
    </source>
</evidence>
<dbReference type="STRING" id="1121098.HMPREF1534_00974"/>
<feature type="active site" description="Proton acceptor" evidence="10">
    <location>
        <position position="312"/>
    </location>
</feature>
<dbReference type="EC" id="2.4.2.21" evidence="3 10"/>
<reference evidence="11 12" key="1">
    <citation type="submission" date="2013-04" db="EMBL/GenBank/DDBJ databases">
        <title>The Genome Sequence of Bacteroides massiliensis DSM 17679.</title>
        <authorList>
            <consortium name="The Broad Institute Genomics Platform"/>
            <person name="Earl A."/>
            <person name="Ward D."/>
            <person name="Feldgarden M."/>
            <person name="Gevers D."/>
            <person name="Martens E."/>
            <person name="Fenner L."/>
            <person name="Roux V."/>
            <person name="Mallet M.N."/>
            <person name="Raoult D."/>
            <person name="Walker B."/>
            <person name="Young S."/>
            <person name="Zeng Q."/>
            <person name="Gargeya S."/>
            <person name="Fitzgerald M."/>
            <person name="Haas B."/>
            <person name="Abouelleil A."/>
            <person name="Allen A.W."/>
            <person name="Alvarado L."/>
            <person name="Arachchi H.M."/>
            <person name="Berlin A.M."/>
            <person name="Chapman S.B."/>
            <person name="Gainer-Dewar J."/>
            <person name="Goldberg J."/>
            <person name="Griggs A."/>
            <person name="Gujja S."/>
            <person name="Hansen M."/>
            <person name="Howarth C."/>
            <person name="Imamovic A."/>
            <person name="Ireland A."/>
            <person name="Larimer J."/>
            <person name="McCowan C."/>
            <person name="Murphy C."/>
            <person name="Pearson M."/>
            <person name="Poon T.W."/>
            <person name="Priest M."/>
            <person name="Roberts A."/>
            <person name="Saif S."/>
            <person name="Shea T."/>
            <person name="Sisk P."/>
            <person name="Sykes S."/>
            <person name="Wortman J."/>
            <person name="Nusbaum C."/>
            <person name="Birren B."/>
        </authorList>
    </citation>
    <scope>NUCLEOTIDE SEQUENCE [LARGE SCALE GENOMIC DNA]</scope>
    <source>
        <strain evidence="12">B84634 / Timone 84634 / DSM 17679 / JCM 13223</strain>
    </source>
</reference>
<dbReference type="GO" id="GO:0009236">
    <property type="term" value="P:cobalamin biosynthetic process"/>
    <property type="evidence" value="ECO:0007669"/>
    <property type="project" value="UniProtKB-UniRule"/>
</dbReference>
<organism evidence="11 12">
    <name type="scientific">Phocaeicola massiliensis B84634 = Timone 84634 = DSM 17679 = JCM 13223</name>
    <dbReference type="NCBI Taxonomy" id="1121098"/>
    <lineage>
        <taxon>Bacteria</taxon>
        <taxon>Pseudomonadati</taxon>
        <taxon>Bacteroidota</taxon>
        <taxon>Bacteroidia</taxon>
        <taxon>Bacteroidales</taxon>
        <taxon>Bacteroidaceae</taxon>
        <taxon>Phocaeicola</taxon>
    </lineage>
</organism>
<comment type="function">
    <text evidence="10">Catalyzes the synthesis of alpha-ribazole-5'-phosphate from nicotinate mononucleotide (NAMN) and 5,6-dimethylbenzimidazole (DMB).</text>
</comment>
<evidence type="ECO:0000256" key="3">
    <source>
        <dbReference type="ARBA" id="ARBA00011991"/>
    </source>
</evidence>
<protein>
    <recommendedName>
        <fullName evidence="4 10">Nicotinate-nucleotide--dimethylbenzimidazole phosphoribosyltransferase</fullName>
        <shortName evidence="10">NN:DBI PRT</shortName>
        <ecNumber evidence="3 10">2.4.2.21</ecNumber>
    </recommendedName>
    <alternativeName>
        <fullName evidence="8 10">N(1)-alpha-phosphoribosyltransferase</fullName>
    </alternativeName>
</protein>
<dbReference type="InterPro" id="IPR036087">
    <property type="entry name" value="Nict_dMeBzImd_PRibTrfase_sf"/>
</dbReference>
<dbReference type="UniPathway" id="UPA00061">
    <property type="reaction ID" value="UER00516"/>
</dbReference>
<dbReference type="eggNOG" id="COG2038">
    <property type="taxonomic scope" value="Bacteria"/>
</dbReference>
<dbReference type="FunFam" id="3.40.50.10210:FF:000001">
    <property type="entry name" value="Nicotinate-nucleotide--dimethylbenzimidazole phosphoribosyltransferase"/>
    <property type="match status" value="1"/>
</dbReference>
<evidence type="ECO:0000256" key="10">
    <source>
        <dbReference type="HAMAP-Rule" id="MF_00230"/>
    </source>
</evidence>
<keyword evidence="5 10" id="KW-0169">Cobalamin biosynthesis</keyword>
<name>U6RJJ1_9BACT</name>
<dbReference type="GeneID" id="60062989"/>
<dbReference type="PANTHER" id="PTHR43463:SF1">
    <property type="entry name" value="NICOTINATE-NUCLEOTIDE--DIMETHYLBENZIMIDAZOLE PHOSPHORIBOSYLTRANSFERASE"/>
    <property type="match status" value="1"/>
</dbReference>